<feature type="domain" description="F-box" evidence="1">
    <location>
        <begin position="9"/>
        <end position="55"/>
    </location>
</feature>
<dbReference type="InterPro" id="IPR025886">
    <property type="entry name" value="PP2-like"/>
</dbReference>
<comment type="caution">
    <text evidence="2">The sequence shown here is derived from an EMBL/GenBank/DDBJ whole genome shotgun (WGS) entry which is preliminary data.</text>
</comment>
<dbReference type="Pfam" id="PF14299">
    <property type="entry name" value="PP2"/>
    <property type="match status" value="1"/>
</dbReference>
<evidence type="ECO:0000313" key="3">
    <source>
        <dbReference type="Proteomes" id="UP001190926"/>
    </source>
</evidence>
<sequence>MSDDINPQTSPFNPLPEGCIANIISLTSPKDACRVAAVSLGFKSAADSDTVWERFLPPNYEEVVSRATSPLAFKTKKQLFFLLRSSTLLLDGGKLSFWLTKSGEKEYMLSTRELQIASIDNPKHWGWTSLPESRFAEVAELRSICKLEIRGKIPARMLSPQTKYVAWLMYAPCHRFSGLDYPSKASIKFVKEDGTEMEGETTKIYIDTPNERFMAEGRSIIGIDGQLSWALDDYWYGIELGEFFIGEGVGYDVHIQVSETERLNLKKGLIIDGIKLQSRKDNVFSRLSVLRESG</sequence>
<keyword evidence="3" id="KW-1185">Reference proteome</keyword>
<dbReference type="InterPro" id="IPR001810">
    <property type="entry name" value="F-box_dom"/>
</dbReference>
<name>A0AAD4IQR5_PERFH</name>
<dbReference type="Gene3D" id="1.20.1280.50">
    <property type="match status" value="1"/>
</dbReference>
<evidence type="ECO:0000313" key="2">
    <source>
        <dbReference type="EMBL" id="KAH6757089.1"/>
    </source>
</evidence>
<dbReference type="Proteomes" id="UP001190926">
    <property type="component" value="Unassembled WGS sequence"/>
</dbReference>
<evidence type="ECO:0000259" key="1">
    <source>
        <dbReference type="PROSITE" id="PS50181"/>
    </source>
</evidence>
<dbReference type="PANTHER" id="PTHR32278">
    <property type="entry name" value="F-BOX DOMAIN-CONTAINING PROTEIN"/>
    <property type="match status" value="1"/>
</dbReference>
<dbReference type="EMBL" id="SDAM02029497">
    <property type="protein sequence ID" value="KAH6757089.1"/>
    <property type="molecule type" value="Genomic_DNA"/>
</dbReference>
<dbReference type="SUPFAM" id="SSF81383">
    <property type="entry name" value="F-box domain"/>
    <property type="match status" value="1"/>
</dbReference>
<proteinExistence type="predicted"/>
<dbReference type="AlphaFoldDB" id="A0AAD4IQR5"/>
<dbReference type="InterPro" id="IPR036047">
    <property type="entry name" value="F-box-like_dom_sf"/>
</dbReference>
<organism evidence="2 3">
    <name type="scientific">Perilla frutescens var. hirtella</name>
    <name type="common">Perilla citriodora</name>
    <name type="synonym">Perilla setoyensis</name>
    <dbReference type="NCBI Taxonomy" id="608512"/>
    <lineage>
        <taxon>Eukaryota</taxon>
        <taxon>Viridiplantae</taxon>
        <taxon>Streptophyta</taxon>
        <taxon>Embryophyta</taxon>
        <taxon>Tracheophyta</taxon>
        <taxon>Spermatophyta</taxon>
        <taxon>Magnoliopsida</taxon>
        <taxon>eudicotyledons</taxon>
        <taxon>Gunneridae</taxon>
        <taxon>Pentapetalae</taxon>
        <taxon>asterids</taxon>
        <taxon>lamiids</taxon>
        <taxon>Lamiales</taxon>
        <taxon>Lamiaceae</taxon>
        <taxon>Nepetoideae</taxon>
        <taxon>Elsholtzieae</taxon>
        <taxon>Perilla</taxon>
    </lineage>
</organism>
<gene>
    <name evidence="2" type="ORF">C2S53_011599</name>
</gene>
<protein>
    <recommendedName>
        <fullName evidence="1">F-box domain-containing protein</fullName>
    </recommendedName>
</protein>
<dbReference type="CDD" id="cd22162">
    <property type="entry name" value="F-box_AtSKIP3-like"/>
    <property type="match status" value="1"/>
</dbReference>
<accession>A0AAD4IQR5</accession>
<reference evidence="2 3" key="1">
    <citation type="journal article" date="2021" name="Nat. Commun.">
        <title>Incipient diploidization of the medicinal plant Perilla within 10,000 years.</title>
        <authorList>
            <person name="Zhang Y."/>
            <person name="Shen Q."/>
            <person name="Leng L."/>
            <person name="Zhang D."/>
            <person name="Chen S."/>
            <person name="Shi Y."/>
            <person name="Ning Z."/>
            <person name="Chen S."/>
        </authorList>
    </citation>
    <scope>NUCLEOTIDE SEQUENCE [LARGE SCALE GENOMIC DNA]</scope>
    <source>
        <strain evidence="3">cv. PC099</strain>
    </source>
</reference>
<dbReference type="PROSITE" id="PS50181">
    <property type="entry name" value="FBOX"/>
    <property type="match status" value="1"/>
</dbReference>
<dbReference type="PANTHER" id="PTHR32278:SF130">
    <property type="entry name" value="F-BOX DOMAIN-CONTAINING PROTEIN"/>
    <property type="match status" value="1"/>
</dbReference>